<reference evidence="3 4" key="1">
    <citation type="submission" date="2018-03" db="EMBL/GenBank/DDBJ databases">
        <title>Genome sequence of Clostridium liquoris DSM 100320.</title>
        <authorList>
            <person name="Poehlein A."/>
            <person name="Daniel R."/>
        </authorList>
    </citation>
    <scope>NUCLEOTIDE SEQUENCE [LARGE SCALE GENOMIC DNA]</scope>
    <source>
        <strain evidence="3 4">DSM 100320</strain>
    </source>
</reference>
<feature type="transmembrane region" description="Helical" evidence="1">
    <location>
        <begin position="6"/>
        <end position="24"/>
    </location>
</feature>
<evidence type="ECO:0000313" key="3">
    <source>
        <dbReference type="EMBL" id="PRR80851.1"/>
    </source>
</evidence>
<gene>
    <name evidence="3" type="primary">ydaM_1</name>
    <name evidence="3" type="ORF">CLLI_00360</name>
</gene>
<dbReference type="PROSITE" id="PS50887">
    <property type="entry name" value="GGDEF"/>
    <property type="match status" value="1"/>
</dbReference>
<dbReference type="GO" id="GO:0052621">
    <property type="term" value="F:diguanylate cyclase activity"/>
    <property type="evidence" value="ECO:0007669"/>
    <property type="project" value="UniProtKB-EC"/>
</dbReference>
<dbReference type="RefSeq" id="WP_106062269.1">
    <property type="nucleotide sequence ID" value="NZ_PVXO01000002.1"/>
</dbReference>
<dbReference type="PANTHER" id="PTHR45138">
    <property type="entry name" value="REGULATORY COMPONENTS OF SENSORY TRANSDUCTION SYSTEM"/>
    <property type="match status" value="1"/>
</dbReference>
<dbReference type="PANTHER" id="PTHR45138:SF9">
    <property type="entry name" value="DIGUANYLATE CYCLASE DGCM-RELATED"/>
    <property type="match status" value="1"/>
</dbReference>
<keyword evidence="1" id="KW-0812">Transmembrane</keyword>
<dbReference type="InterPro" id="IPR050469">
    <property type="entry name" value="Diguanylate_Cyclase"/>
</dbReference>
<dbReference type="Gene3D" id="3.30.450.40">
    <property type="match status" value="1"/>
</dbReference>
<dbReference type="InterPro" id="IPR000160">
    <property type="entry name" value="GGDEF_dom"/>
</dbReference>
<keyword evidence="4" id="KW-1185">Reference proteome</keyword>
<dbReference type="InterPro" id="IPR029787">
    <property type="entry name" value="Nucleotide_cyclase"/>
</dbReference>
<dbReference type="InterPro" id="IPR029016">
    <property type="entry name" value="GAF-like_dom_sf"/>
</dbReference>
<dbReference type="NCBIfam" id="TIGR00254">
    <property type="entry name" value="GGDEF"/>
    <property type="match status" value="1"/>
</dbReference>
<dbReference type="EMBL" id="PVXO01000002">
    <property type="protein sequence ID" value="PRR80851.1"/>
    <property type="molecule type" value="Genomic_DNA"/>
</dbReference>
<feature type="domain" description="GGDEF" evidence="2">
    <location>
        <begin position="239"/>
        <end position="364"/>
    </location>
</feature>
<proteinExistence type="predicted"/>
<organism evidence="3 4">
    <name type="scientific">Clostridium liquoris</name>
    <dbReference type="NCBI Taxonomy" id="1289519"/>
    <lineage>
        <taxon>Bacteria</taxon>
        <taxon>Bacillati</taxon>
        <taxon>Bacillota</taxon>
        <taxon>Clostridia</taxon>
        <taxon>Eubacteriales</taxon>
        <taxon>Clostridiaceae</taxon>
        <taxon>Clostridium</taxon>
    </lineage>
</organism>
<evidence type="ECO:0000256" key="1">
    <source>
        <dbReference type="SAM" id="Phobius"/>
    </source>
</evidence>
<comment type="caution">
    <text evidence="3">The sequence shown here is derived from an EMBL/GenBank/DDBJ whole genome shotgun (WGS) entry which is preliminary data.</text>
</comment>
<dbReference type="SUPFAM" id="SSF55073">
    <property type="entry name" value="Nucleotide cyclase"/>
    <property type="match status" value="1"/>
</dbReference>
<dbReference type="OrthoDB" id="9805474at2"/>
<sequence>MGKELLIFLLILSIGMIFIQLIRIKKMKKYIKTIKKIRETLYDVSYTISNTDNEEEIYSRILNVSINLIPYASKGSILILEDNNRFYYKTLVGYPKVLQDISLTKEELFINNIKSKGSIIIKNPSKFDENFLSKEKNNKLIKNNALDISCTISSPLYIDNSLIGLLNIDSTSYNKTFTEEDRMFMDYIKNELELVLKNSLTQKKLRYMANYDELTGLINRRRFKDIFYSGVDIVKNQGTMLSVVAIDINNFKFINDTYGHNVGDSVLKAFAEVLKNNISKEHICARIAGDEFIILLKNYSLEESRNKMEEIRDTLSDLNLHNTNLDFSYGVYCVTDRNNISPDDILIKVDRQMYKYKKIWHCNV</sequence>
<dbReference type="Pfam" id="PF00990">
    <property type="entry name" value="GGDEF"/>
    <property type="match status" value="1"/>
</dbReference>
<dbReference type="CDD" id="cd01949">
    <property type="entry name" value="GGDEF"/>
    <property type="match status" value="1"/>
</dbReference>
<keyword evidence="1" id="KW-1133">Transmembrane helix</keyword>
<dbReference type="Gene3D" id="3.30.70.270">
    <property type="match status" value="1"/>
</dbReference>
<accession>A0A2T0BAC7</accession>
<keyword evidence="1" id="KW-0472">Membrane</keyword>
<dbReference type="EC" id="2.7.7.65" evidence="3"/>
<protein>
    <submittedName>
        <fullName evidence="3">Putative diguanylate cyclase YdaM</fullName>
        <ecNumber evidence="3">2.7.7.65</ecNumber>
    </submittedName>
</protein>
<dbReference type="InterPro" id="IPR043128">
    <property type="entry name" value="Rev_trsase/Diguanyl_cyclase"/>
</dbReference>
<dbReference type="AlphaFoldDB" id="A0A2T0BAC7"/>
<evidence type="ECO:0000259" key="2">
    <source>
        <dbReference type="PROSITE" id="PS50887"/>
    </source>
</evidence>
<name>A0A2T0BAC7_9CLOT</name>
<keyword evidence="3" id="KW-0808">Transferase</keyword>
<dbReference type="Proteomes" id="UP000239706">
    <property type="component" value="Unassembled WGS sequence"/>
</dbReference>
<dbReference type="SUPFAM" id="SSF55781">
    <property type="entry name" value="GAF domain-like"/>
    <property type="match status" value="1"/>
</dbReference>
<keyword evidence="3" id="KW-0548">Nucleotidyltransferase</keyword>
<dbReference type="SMART" id="SM00267">
    <property type="entry name" value="GGDEF"/>
    <property type="match status" value="1"/>
</dbReference>
<evidence type="ECO:0000313" key="4">
    <source>
        <dbReference type="Proteomes" id="UP000239706"/>
    </source>
</evidence>